<dbReference type="SUPFAM" id="SSF103473">
    <property type="entry name" value="MFS general substrate transporter"/>
    <property type="match status" value="1"/>
</dbReference>
<dbReference type="NCBIfam" id="TIGR00879">
    <property type="entry name" value="SP"/>
    <property type="match status" value="1"/>
</dbReference>
<feature type="transmembrane region" description="Helical" evidence="9">
    <location>
        <begin position="158"/>
        <end position="181"/>
    </location>
</feature>
<dbReference type="PANTHER" id="PTHR48022">
    <property type="entry name" value="PLASTIDIC GLUCOSE TRANSPORTER 4"/>
    <property type="match status" value="1"/>
</dbReference>
<keyword evidence="4 9" id="KW-0812">Transmembrane</keyword>
<feature type="transmembrane region" description="Helical" evidence="9">
    <location>
        <begin position="193"/>
        <end position="214"/>
    </location>
</feature>
<dbReference type="PROSITE" id="PS50850">
    <property type="entry name" value="MFS"/>
    <property type="match status" value="1"/>
</dbReference>
<proteinExistence type="inferred from homology"/>
<evidence type="ECO:0000256" key="2">
    <source>
        <dbReference type="ARBA" id="ARBA00010992"/>
    </source>
</evidence>
<dbReference type="PANTHER" id="PTHR48022:SF64">
    <property type="entry name" value="MAJOR FACILITATOR SUPERFAMILY (MFS) PROFILE DOMAIN-CONTAINING PROTEIN"/>
    <property type="match status" value="1"/>
</dbReference>
<feature type="transmembrane region" description="Helical" evidence="9">
    <location>
        <begin position="357"/>
        <end position="374"/>
    </location>
</feature>
<keyword evidence="3 7" id="KW-0813">Transport</keyword>
<feature type="domain" description="Major facilitator superfamily (MFS) profile" evidence="10">
    <location>
        <begin position="68"/>
        <end position="504"/>
    </location>
</feature>
<keyword evidence="12" id="KW-1185">Reference proteome</keyword>
<comment type="subcellular location">
    <subcellularLocation>
        <location evidence="1">Membrane</location>
        <topology evidence="1">Multi-pass membrane protein</topology>
    </subcellularLocation>
</comment>
<keyword evidence="5 9" id="KW-1133">Transmembrane helix</keyword>
<reference evidence="11 12" key="1">
    <citation type="submission" date="2019-06" db="EMBL/GenBank/DDBJ databases">
        <authorList>
            <person name="Broberg M."/>
        </authorList>
    </citation>
    <scope>NUCLEOTIDE SEQUENCE [LARGE SCALE GENOMIC DNA]</scope>
</reference>
<evidence type="ECO:0000259" key="10">
    <source>
        <dbReference type="PROSITE" id="PS50850"/>
    </source>
</evidence>
<dbReference type="InterPro" id="IPR020846">
    <property type="entry name" value="MFS_dom"/>
</dbReference>
<sequence length="550" mass="60611">MVLTALRNRLPAPRYDQLARQAKRQATETATATESQAAAQEPSPINELASKAPAWYSSSSRRKLYFLLFPACVVSYATSGYDGSMMNSLQTVSYWDDFFGNPRGSSLGLMSAIMALGSVCSTPIAPWVADKYGRRWGITVGSIIMIAGAILQCESNSYPMFVGSRFVLGFGLSFATTASPSMVSELSHPKDRVTITAICNTCWYLGSIAAAWITYGTRNIPNTWSWRLPSLLQMAPSLVQLSAIWFLPESPRWLIANGRGDEAMAALAKYHGDGEESELVKLEYAEIQVAIEYEKASSNTTWKSMVSTSGNRYRMFLVLCMGLFSQWSGNGLIAYYLSRVMDSIGIKDKNTQALVNGLINIWNWLIALTTAFFVERIGRRPLFRISTIGMLVMFTAWTIASERFAVTGLKAAGTAVLALIFVYQFFYCIAFSPLPVAYSVEVLPYSIRAKGMATYVFSTKIAVFVNQYVNPVGLSNIGWKFYIVYVAVLAVESVVAYGWFIETKGKALEEIAVIFDGEAGEILQNTIGAKLGDEEPTSLQTEDRTKATSN</sequence>
<protein>
    <recommendedName>
        <fullName evidence="10">Major facilitator superfamily (MFS) profile domain-containing protein</fullName>
    </recommendedName>
</protein>
<dbReference type="EMBL" id="CABFNS010000798">
    <property type="protein sequence ID" value="VUC29284.1"/>
    <property type="molecule type" value="Genomic_DNA"/>
</dbReference>
<evidence type="ECO:0000256" key="8">
    <source>
        <dbReference type="SAM" id="MobiDB-lite"/>
    </source>
</evidence>
<feature type="transmembrane region" description="Helical" evidence="9">
    <location>
        <begin position="107"/>
        <end position="129"/>
    </location>
</feature>
<dbReference type="PROSITE" id="PS00216">
    <property type="entry name" value="SUGAR_TRANSPORT_1"/>
    <property type="match status" value="1"/>
</dbReference>
<dbReference type="InterPro" id="IPR005828">
    <property type="entry name" value="MFS_sugar_transport-like"/>
</dbReference>
<comment type="caution">
    <text evidence="11">The sequence shown here is derived from an EMBL/GenBank/DDBJ whole genome shotgun (WGS) entry which is preliminary data.</text>
</comment>
<evidence type="ECO:0000256" key="1">
    <source>
        <dbReference type="ARBA" id="ARBA00004141"/>
    </source>
</evidence>
<feature type="transmembrane region" description="Helical" evidence="9">
    <location>
        <begin position="64"/>
        <end position="81"/>
    </location>
</feature>
<accession>A0ABY6UDP1</accession>
<feature type="compositionally biased region" description="Low complexity" evidence="8">
    <location>
        <begin position="27"/>
        <end position="41"/>
    </location>
</feature>
<evidence type="ECO:0000256" key="6">
    <source>
        <dbReference type="ARBA" id="ARBA00023136"/>
    </source>
</evidence>
<comment type="similarity">
    <text evidence="2 7">Belongs to the major facilitator superfamily. Sugar transporter (TC 2.A.1.1) family.</text>
</comment>
<evidence type="ECO:0000256" key="4">
    <source>
        <dbReference type="ARBA" id="ARBA00022692"/>
    </source>
</evidence>
<name>A0ABY6UDP1_BIOOC</name>
<feature type="transmembrane region" description="Helical" evidence="9">
    <location>
        <begin position="412"/>
        <end position="440"/>
    </location>
</feature>
<dbReference type="Proteomes" id="UP000766486">
    <property type="component" value="Unassembled WGS sequence"/>
</dbReference>
<evidence type="ECO:0000256" key="9">
    <source>
        <dbReference type="SAM" id="Phobius"/>
    </source>
</evidence>
<dbReference type="InterPro" id="IPR005829">
    <property type="entry name" value="Sugar_transporter_CS"/>
</dbReference>
<evidence type="ECO:0000313" key="12">
    <source>
        <dbReference type="Proteomes" id="UP000766486"/>
    </source>
</evidence>
<evidence type="ECO:0000313" key="11">
    <source>
        <dbReference type="EMBL" id="VUC29284.1"/>
    </source>
</evidence>
<feature type="transmembrane region" description="Helical" evidence="9">
    <location>
        <begin position="481"/>
        <end position="500"/>
    </location>
</feature>
<dbReference type="InterPro" id="IPR036259">
    <property type="entry name" value="MFS_trans_sf"/>
</dbReference>
<evidence type="ECO:0000256" key="7">
    <source>
        <dbReference type="RuleBase" id="RU003346"/>
    </source>
</evidence>
<dbReference type="InterPro" id="IPR050360">
    <property type="entry name" value="MFS_Sugar_Transporters"/>
</dbReference>
<dbReference type="Pfam" id="PF00083">
    <property type="entry name" value="Sugar_tr"/>
    <property type="match status" value="1"/>
</dbReference>
<evidence type="ECO:0000256" key="3">
    <source>
        <dbReference type="ARBA" id="ARBA00022448"/>
    </source>
</evidence>
<evidence type="ECO:0000256" key="5">
    <source>
        <dbReference type="ARBA" id="ARBA00022989"/>
    </source>
</evidence>
<feature type="transmembrane region" description="Helical" evidence="9">
    <location>
        <begin position="381"/>
        <end position="400"/>
    </location>
</feature>
<organism evidence="11 12">
    <name type="scientific">Bionectria ochroleuca</name>
    <name type="common">Gliocladium roseum</name>
    <dbReference type="NCBI Taxonomy" id="29856"/>
    <lineage>
        <taxon>Eukaryota</taxon>
        <taxon>Fungi</taxon>
        <taxon>Dikarya</taxon>
        <taxon>Ascomycota</taxon>
        <taxon>Pezizomycotina</taxon>
        <taxon>Sordariomycetes</taxon>
        <taxon>Hypocreomycetidae</taxon>
        <taxon>Hypocreales</taxon>
        <taxon>Bionectriaceae</taxon>
        <taxon>Clonostachys</taxon>
    </lineage>
</organism>
<dbReference type="Gene3D" id="1.20.1250.20">
    <property type="entry name" value="MFS general substrate transporter like domains"/>
    <property type="match status" value="1"/>
</dbReference>
<feature type="region of interest" description="Disordered" evidence="8">
    <location>
        <begin position="21"/>
        <end position="44"/>
    </location>
</feature>
<feature type="transmembrane region" description="Helical" evidence="9">
    <location>
        <begin position="315"/>
        <end position="337"/>
    </location>
</feature>
<gene>
    <name evidence="11" type="ORF">CLO192961_LOCUS252338</name>
</gene>
<dbReference type="InterPro" id="IPR003663">
    <property type="entry name" value="Sugar/inositol_transpt"/>
</dbReference>
<feature type="transmembrane region" description="Helical" evidence="9">
    <location>
        <begin position="452"/>
        <end position="469"/>
    </location>
</feature>
<keyword evidence="6 9" id="KW-0472">Membrane</keyword>